<dbReference type="PANTHER" id="PTHR22601">
    <property type="entry name" value="ISP4 LIKE PROTEIN"/>
    <property type="match status" value="1"/>
</dbReference>
<dbReference type="Proteomes" id="UP000319663">
    <property type="component" value="Unassembled WGS sequence"/>
</dbReference>
<evidence type="ECO:0000256" key="8">
    <source>
        <dbReference type="ARBA" id="ARBA00023136"/>
    </source>
</evidence>
<evidence type="ECO:0000256" key="1">
    <source>
        <dbReference type="ARBA" id="ARBA00004141"/>
    </source>
</evidence>
<keyword evidence="6" id="KW-0653">Protein transport</keyword>
<feature type="transmembrane region" description="Helical" evidence="9">
    <location>
        <begin position="456"/>
        <end position="476"/>
    </location>
</feature>
<proteinExistence type="inferred from homology"/>
<evidence type="ECO:0000313" key="11">
    <source>
        <dbReference type="Proteomes" id="UP000319663"/>
    </source>
</evidence>
<evidence type="ECO:0000256" key="5">
    <source>
        <dbReference type="ARBA" id="ARBA00022856"/>
    </source>
</evidence>
<dbReference type="GO" id="GO:0015031">
    <property type="term" value="P:protein transport"/>
    <property type="evidence" value="ECO:0007669"/>
    <property type="project" value="UniProtKB-KW"/>
</dbReference>
<accession>A0A507R391</accession>
<feature type="transmembrane region" description="Helical" evidence="9">
    <location>
        <begin position="254"/>
        <end position="283"/>
    </location>
</feature>
<organism evidence="10 11">
    <name type="scientific">Monascus purpureus</name>
    <name type="common">Red mold</name>
    <name type="synonym">Monascus anka</name>
    <dbReference type="NCBI Taxonomy" id="5098"/>
    <lineage>
        <taxon>Eukaryota</taxon>
        <taxon>Fungi</taxon>
        <taxon>Dikarya</taxon>
        <taxon>Ascomycota</taxon>
        <taxon>Pezizomycotina</taxon>
        <taxon>Eurotiomycetes</taxon>
        <taxon>Eurotiomycetidae</taxon>
        <taxon>Eurotiales</taxon>
        <taxon>Aspergillaceae</taxon>
        <taxon>Monascus</taxon>
    </lineage>
</organism>
<feature type="transmembrane region" description="Helical" evidence="9">
    <location>
        <begin position="295"/>
        <end position="314"/>
    </location>
</feature>
<dbReference type="GO" id="GO:0035673">
    <property type="term" value="F:oligopeptide transmembrane transporter activity"/>
    <property type="evidence" value="ECO:0007669"/>
    <property type="project" value="InterPro"/>
</dbReference>
<keyword evidence="4 9" id="KW-0812">Transmembrane</keyword>
<feature type="transmembrane region" description="Helical" evidence="9">
    <location>
        <begin position="334"/>
        <end position="354"/>
    </location>
</feature>
<dbReference type="STRING" id="5098.A0A507R391"/>
<feature type="transmembrane region" description="Helical" evidence="9">
    <location>
        <begin position="397"/>
        <end position="422"/>
    </location>
</feature>
<protein>
    <recommendedName>
        <fullName evidence="12">OPT family small oligopeptide transporter</fullName>
    </recommendedName>
</protein>
<evidence type="ECO:0000313" key="10">
    <source>
        <dbReference type="EMBL" id="TQB75317.1"/>
    </source>
</evidence>
<feature type="transmembrane region" description="Helical" evidence="9">
    <location>
        <begin position="526"/>
        <end position="543"/>
    </location>
</feature>
<dbReference type="InterPro" id="IPR004813">
    <property type="entry name" value="OPT"/>
</dbReference>
<feature type="transmembrane region" description="Helical" evidence="9">
    <location>
        <begin position="564"/>
        <end position="583"/>
    </location>
</feature>
<feature type="transmembrane region" description="Helical" evidence="9">
    <location>
        <begin position="79"/>
        <end position="99"/>
    </location>
</feature>
<dbReference type="GO" id="GO:0016020">
    <property type="term" value="C:membrane"/>
    <property type="evidence" value="ECO:0007669"/>
    <property type="project" value="UniProtKB-SubCell"/>
</dbReference>
<dbReference type="NCBIfam" id="TIGR00728">
    <property type="entry name" value="OPT_sfam"/>
    <property type="match status" value="1"/>
</dbReference>
<evidence type="ECO:0000256" key="9">
    <source>
        <dbReference type="SAM" id="Phobius"/>
    </source>
</evidence>
<feature type="transmembrane region" description="Helical" evidence="9">
    <location>
        <begin position="483"/>
        <end position="506"/>
    </location>
</feature>
<keyword evidence="5" id="KW-0571">Peptide transport</keyword>
<evidence type="ECO:0008006" key="12">
    <source>
        <dbReference type="Google" id="ProtNLM"/>
    </source>
</evidence>
<dbReference type="NCBIfam" id="TIGR00727">
    <property type="entry name" value="ISP4_OPT"/>
    <property type="match status" value="1"/>
</dbReference>
<evidence type="ECO:0000256" key="3">
    <source>
        <dbReference type="ARBA" id="ARBA00022448"/>
    </source>
</evidence>
<dbReference type="Pfam" id="PF03169">
    <property type="entry name" value="OPT"/>
    <property type="match status" value="1"/>
</dbReference>
<feature type="transmembrane region" description="Helical" evidence="9">
    <location>
        <begin position="693"/>
        <end position="715"/>
    </location>
</feature>
<feature type="transmembrane region" description="Helical" evidence="9">
    <location>
        <begin position="657"/>
        <end position="681"/>
    </location>
</feature>
<evidence type="ECO:0000256" key="6">
    <source>
        <dbReference type="ARBA" id="ARBA00022927"/>
    </source>
</evidence>
<keyword evidence="3" id="KW-0813">Transport</keyword>
<evidence type="ECO:0000256" key="4">
    <source>
        <dbReference type="ARBA" id="ARBA00022692"/>
    </source>
</evidence>
<dbReference type="InterPro" id="IPR004648">
    <property type="entry name" value="Oligpept_transpt"/>
</dbReference>
<feature type="transmembrane region" description="Helical" evidence="9">
    <location>
        <begin position="618"/>
        <end position="636"/>
    </location>
</feature>
<reference evidence="10 11" key="1">
    <citation type="submission" date="2019-06" db="EMBL/GenBank/DDBJ databases">
        <title>Wine fermentation using esterase from Monascus purpureus.</title>
        <authorList>
            <person name="Geng C."/>
            <person name="Zhang Y."/>
        </authorList>
    </citation>
    <scope>NUCLEOTIDE SEQUENCE [LARGE SCALE GENOMIC DNA]</scope>
    <source>
        <strain evidence="10">HQ1</strain>
    </source>
</reference>
<evidence type="ECO:0000256" key="7">
    <source>
        <dbReference type="ARBA" id="ARBA00022989"/>
    </source>
</evidence>
<name>A0A507R391_MONPU</name>
<comment type="subcellular location">
    <subcellularLocation>
        <location evidence="1">Membrane</location>
        <topology evidence="1">Multi-pass membrane protein</topology>
    </subcellularLocation>
</comment>
<gene>
    <name evidence="10" type="ORF">MPDQ_003294</name>
</gene>
<evidence type="ECO:0000256" key="2">
    <source>
        <dbReference type="ARBA" id="ARBA00008807"/>
    </source>
</evidence>
<dbReference type="AlphaFoldDB" id="A0A507R391"/>
<feature type="transmembrane region" description="Helical" evidence="9">
    <location>
        <begin position="106"/>
        <end position="125"/>
    </location>
</feature>
<comment type="similarity">
    <text evidence="2">Belongs to the oligopeptide OPT transporter family.</text>
</comment>
<sequence length="758" mass="85004">MKEPIPASTTDESAAGKHPAAVGLGDEIEPVDADIAVDVEKKVHVTVGVDEKELVEDSPYEAVRAAVRNTDGGEVANTVRAWILGMIFVTVASAINMFLSMRSPAISITAVVVQLLVFPIGVFWARVVPTKVFNTFGVRWTFNPGPFTIKEHTVIIVMANVSIGYAYSTDALIALAGKPYYNLDMGWGFQLLFTFSSQLIGIGLVGMCRRFLVRPAAMIWPSQFANTSLLYALHDRCRSDPSETDGWQISRYRFFLYVAAGSFVWYWVPGVLWQGLSVFSFITWIKPNNVIVNQLFGGFSGLSLVPITFDWTYISSYILSPLLAPTLSHVNTLIGLIVFFIIPTIGIAYSGALYSDYLPINTSTTYDNTQNTYNVSRILGPNFSFDLEKYKKYSPMFLAPTFALNYGLGFAALISSLVHVAIYHSKDIWRQLRQARDEKPDIHCKLMARYREAPNWWYVALFVAATAMGLGTCLGYDSQLPWWGYFVSLIIAAVFIIPTCIIYAITNIPLALNVLSPFLGGYMIKGRPIAIMVFKVYSTIVLGQAQTYASDMKLGHYMKIPPRTIFFCQVVATIWASLVQIAVMNWTMGTVKDICTPITWGVIGPERMLGPKSIYHNFQWFWLIGAGLPVLFYLLGRMFPKSRVRHLNAPVMLGAMGWLPPATPLNFFVWTFVGLLFNHYIRKRWTGWWRHYNYLLSAALDSGLIISTIIVFLAISLPDATIPQWWGNVKVFETLDATTMAFRKTAEEGETFGPKTWH</sequence>
<keyword evidence="8 9" id="KW-0472">Membrane</keyword>
<feature type="transmembrane region" description="Helical" evidence="9">
    <location>
        <begin position="187"/>
        <end position="205"/>
    </location>
</feature>
<keyword evidence="11" id="KW-1185">Reference proteome</keyword>
<comment type="caution">
    <text evidence="10">The sequence shown here is derived from an EMBL/GenBank/DDBJ whole genome shotgun (WGS) entry which is preliminary data.</text>
</comment>
<dbReference type="EMBL" id="VIFY01000021">
    <property type="protein sequence ID" value="TQB75317.1"/>
    <property type="molecule type" value="Genomic_DNA"/>
</dbReference>
<keyword evidence="7 9" id="KW-1133">Transmembrane helix</keyword>